<accession>A0A0B0MKB4</accession>
<evidence type="ECO:0000313" key="1">
    <source>
        <dbReference type="EMBL" id="KHF99335.1"/>
    </source>
</evidence>
<gene>
    <name evidence="1" type="ORF">F383_38386</name>
</gene>
<evidence type="ECO:0000313" key="2">
    <source>
        <dbReference type="Proteomes" id="UP000032142"/>
    </source>
</evidence>
<sequence>MNNVDFNLSSPDISTALKVHRFIPSSFVGFRLRSTRGFWFGITGRS</sequence>
<proteinExistence type="predicted"/>
<dbReference type="EMBL" id="JRRC01074556">
    <property type="protein sequence ID" value="KHF99335.1"/>
    <property type="molecule type" value="Genomic_DNA"/>
</dbReference>
<dbReference type="AlphaFoldDB" id="A0A0B0MKB4"/>
<organism evidence="1 2">
    <name type="scientific">Gossypium arboreum</name>
    <name type="common">Tree cotton</name>
    <name type="synonym">Gossypium nanking</name>
    <dbReference type="NCBI Taxonomy" id="29729"/>
    <lineage>
        <taxon>Eukaryota</taxon>
        <taxon>Viridiplantae</taxon>
        <taxon>Streptophyta</taxon>
        <taxon>Embryophyta</taxon>
        <taxon>Tracheophyta</taxon>
        <taxon>Spermatophyta</taxon>
        <taxon>Magnoliopsida</taxon>
        <taxon>eudicotyledons</taxon>
        <taxon>Gunneridae</taxon>
        <taxon>Pentapetalae</taxon>
        <taxon>rosids</taxon>
        <taxon>malvids</taxon>
        <taxon>Malvales</taxon>
        <taxon>Malvaceae</taxon>
        <taxon>Malvoideae</taxon>
        <taxon>Gossypium</taxon>
    </lineage>
</organism>
<name>A0A0B0MKB4_GOSAR</name>
<keyword evidence="2" id="KW-1185">Reference proteome</keyword>
<comment type="caution">
    <text evidence="1">The sequence shown here is derived from an EMBL/GenBank/DDBJ whole genome shotgun (WGS) entry which is preliminary data.</text>
</comment>
<protein>
    <submittedName>
        <fullName evidence="1">Uncharacterized protein</fullName>
    </submittedName>
</protein>
<reference evidence="2" key="1">
    <citation type="submission" date="2014-09" db="EMBL/GenBank/DDBJ databases">
        <authorList>
            <person name="Mudge J."/>
            <person name="Ramaraj T."/>
            <person name="Lindquist I.E."/>
            <person name="Bharti A.K."/>
            <person name="Sundararajan A."/>
            <person name="Cameron C.T."/>
            <person name="Woodward J.E."/>
            <person name="May G.D."/>
            <person name="Brubaker C."/>
            <person name="Broadhvest J."/>
            <person name="Wilkins T.A."/>
        </authorList>
    </citation>
    <scope>NUCLEOTIDE SEQUENCE</scope>
    <source>
        <strain evidence="2">cv. AKA8401</strain>
    </source>
</reference>
<dbReference type="Proteomes" id="UP000032142">
    <property type="component" value="Unassembled WGS sequence"/>
</dbReference>